<dbReference type="AlphaFoldDB" id="A0A3N1HLA6"/>
<protein>
    <submittedName>
        <fullName evidence="2">Uncharacterized protein</fullName>
    </submittedName>
</protein>
<evidence type="ECO:0000313" key="2">
    <source>
        <dbReference type="EMBL" id="ROP43313.1"/>
    </source>
</evidence>
<dbReference type="EMBL" id="RJKN01000004">
    <property type="protein sequence ID" value="ROP43313.1"/>
    <property type="molecule type" value="Genomic_DNA"/>
</dbReference>
<comment type="caution">
    <text evidence="2">The sequence shown here is derived from an EMBL/GenBank/DDBJ whole genome shotgun (WGS) entry which is preliminary data.</text>
</comment>
<name>A0A3N1HLA6_9ACTN</name>
<dbReference type="RefSeq" id="WP_123379980.1">
    <property type="nucleotide sequence ID" value="NZ_RJKN01000004.1"/>
</dbReference>
<feature type="transmembrane region" description="Helical" evidence="1">
    <location>
        <begin position="6"/>
        <end position="25"/>
    </location>
</feature>
<organism evidence="2 3">
    <name type="scientific">Pseudokineococcus lusitanus</name>
    <dbReference type="NCBI Taxonomy" id="763993"/>
    <lineage>
        <taxon>Bacteria</taxon>
        <taxon>Bacillati</taxon>
        <taxon>Actinomycetota</taxon>
        <taxon>Actinomycetes</taxon>
        <taxon>Kineosporiales</taxon>
        <taxon>Kineosporiaceae</taxon>
        <taxon>Pseudokineococcus</taxon>
    </lineage>
</organism>
<keyword evidence="1" id="KW-1133">Transmembrane helix</keyword>
<accession>A0A3N1HLA6</accession>
<dbReference type="Proteomes" id="UP000276232">
    <property type="component" value="Unassembled WGS sequence"/>
</dbReference>
<sequence length="67" mass="7334">MDDIWPVVAALLPSAAVCALFVVVVRKMISADRDERSAQARLEAEERLAARRRHEAADDADKGADKS</sequence>
<gene>
    <name evidence="2" type="ORF">EDC03_1916</name>
</gene>
<keyword evidence="1" id="KW-0472">Membrane</keyword>
<evidence type="ECO:0000313" key="3">
    <source>
        <dbReference type="Proteomes" id="UP000276232"/>
    </source>
</evidence>
<dbReference type="InParanoid" id="A0A3N1HLA6"/>
<reference evidence="2 3" key="1">
    <citation type="journal article" date="2015" name="Stand. Genomic Sci.">
        <title>Genomic Encyclopedia of Bacterial and Archaeal Type Strains, Phase III: the genomes of soil and plant-associated and newly described type strains.</title>
        <authorList>
            <person name="Whitman W.B."/>
            <person name="Woyke T."/>
            <person name="Klenk H.P."/>
            <person name="Zhou Y."/>
            <person name="Lilburn T.G."/>
            <person name="Beck B.J."/>
            <person name="De Vos P."/>
            <person name="Vandamme P."/>
            <person name="Eisen J.A."/>
            <person name="Garrity G."/>
            <person name="Hugenholtz P."/>
            <person name="Kyrpides N.C."/>
        </authorList>
    </citation>
    <scope>NUCLEOTIDE SEQUENCE [LARGE SCALE GENOMIC DNA]</scope>
    <source>
        <strain evidence="2 3">CECT 7306</strain>
    </source>
</reference>
<proteinExistence type="predicted"/>
<keyword evidence="3" id="KW-1185">Reference proteome</keyword>
<evidence type="ECO:0000256" key="1">
    <source>
        <dbReference type="SAM" id="Phobius"/>
    </source>
</evidence>
<keyword evidence="1" id="KW-0812">Transmembrane</keyword>